<reference evidence="4" key="3">
    <citation type="journal article" date="2016" name="Genome Announc.">
        <title>Revised genome sequence of the purple photosynthetic bacterium Blastochloris viridis.</title>
        <authorList>
            <person name="Liu L.N."/>
            <person name="Faulkner M."/>
            <person name="Liu X."/>
            <person name="Huang F."/>
            <person name="Darby A.C."/>
            <person name="Hall N."/>
        </authorList>
    </citation>
    <scope>NUCLEOTIDE SEQUENCE [LARGE SCALE GENOMIC DNA]</scope>
    <source>
        <strain evidence="4">ATCC 19567 / DSM 133 / F</strain>
    </source>
</reference>
<protein>
    <recommendedName>
        <fullName evidence="1">Anti-sigma factor NepR domain-containing protein</fullName>
    </recommendedName>
</protein>
<reference evidence="2" key="1">
    <citation type="journal article" date="2015" name="Genome Announc.">
        <title>Complete Genome Sequence of the Bacteriochlorophyll b-Producing Photosynthetic Bacterium Blastochloris viridis.</title>
        <authorList>
            <person name="Tsukatani Y."/>
            <person name="Hirose Y."/>
            <person name="Harada J."/>
            <person name="Misawa N."/>
            <person name="Mori K."/>
            <person name="Inoue K."/>
            <person name="Tamiaki H."/>
        </authorList>
    </citation>
    <scope>NUCLEOTIDE SEQUENCE [LARGE SCALE GENOMIC DNA]</scope>
    <source>
        <strain evidence="2">DSM 133</strain>
    </source>
</reference>
<dbReference type="AlphaFoldDB" id="A0A0H5B999"/>
<evidence type="ECO:0000313" key="3">
    <source>
        <dbReference type="EMBL" id="CUU43866.1"/>
    </source>
</evidence>
<dbReference type="RefSeq" id="WP_236823642.1">
    <property type="nucleotide sequence ID" value="NZ_AP014854.2"/>
</dbReference>
<reference evidence="3" key="2">
    <citation type="submission" date="2015-11" db="EMBL/GenBank/DDBJ databases">
        <authorList>
            <person name="Zhang Y."/>
            <person name="Guo Z."/>
        </authorList>
    </citation>
    <scope>NUCLEOTIDE SEQUENCE</scope>
    <source>
        <strain evidence="3">1</strain>
    </source>
</reference>
<dbReference type="InterPro" id="IPR041649">
    <property type="entry name" value="NepR"/>
</dbReference>
<dbReference type="EMBL" id="AP014854">
    <property type="protein sequence ID" value="BAR98802.1"/>
    <property type="molecule type" value="Genomic_DNA"/>
</dbReference>
<name>A0A0H5B999_BLAVI</name>
<dbReference type="Proteomes" id="UP000065734">
    <property type="component" value="Chromosome I"/>
</dbReference>
<accession>A0A0H5B999</accession>
<dbReference type="KEGG" id="bvr:BVIR_127"/>
<dbReference type="Pfam" id="PF18557">
    <property type="entry name" value="NepR"/>
    <property type="match status" value="1"/>
</dbReference>
<keyword evidence="4" id="KW-1185">Reference proteome</keyword>
<evidence type="ECO:0000313" key="4">
    <source>
        <dbReference type="Proteomes" id="UP000065734"/>
    </source>
</evidence>
<proteinExistence type="predicted"/>
<sequence length="56" mass="6447">MDASAALPRLDRDAQARIGEQLRAMYDELLQQPVPVRFVELLKDLDKTEKDTMDDD</sequence>
<dbReference type="EMBL" id="LN907867">
    <property type="protein sequence ID" value="CUU43866.1"/>
    <property type="molecule type" value="Genomic_DNA"/>
</dbReference>
<feature type="domain" description="Anti-sigma factor NepR" evidence="1">
    <location>
        <begin position="15"/>
        <end position="49"/>
    </location>
</feature>
<gene>
    <name evidence="2" type="ORF">BV133_1209</name>
    <name evidence="3" type="ORF">BVIRIDIS_28930</name>
</gene>
<organism evidence="3 4">
    <name type="scientific">Blastochloris viridis</name>
    <name type="common">Rhodopseudomonas viridis</name>
    <dbReference type="NCBI Taxonomy" id="1079"/>
    <lineage>
        <taxon>Bacteria</taxon>
        <taxon>Pseudomonadati</taxon>
        <taxon>Pseudomonadota</taxon>
        <taxon>Alphaproteobacteria</taxon>
        <taxon>Hyphomicrobiales</taxon>
        <taxon>Blastochloridaceae</taxon>
        <taxon>Blastochloris</taxon>
    </lineage>
</organism>
<dbReference type="STRING" id="1079.BVIR_127"/>
<evidence type="ECO:0000259" key="1">
    <source>
        <dbReference type="Pfam" id="PF18557"/>
    </source>
</evidence>
<evidence type="ECO:0000313" key="2">
    <source>
        <dbReference type="EMBL" id="BAR98802.1"/>
    </source>
</evidence>